<dbReference type="InterPro" id="IPR011060">
    <property type="entry name" value="RibuloseP-bd_barrel"/>
</dbReference>
<evidence type="ECO:0000256" key="2">
    <source>
        <dbReference type="ARBA" id="ARBA00004664"/>
    </source>
</evidence>
<comment type="pathway">
    <text evidence="2 10">Amino-acid biosynthesis; L-tryptophan biosynthesis; L-tryptophan from chorismate: step 3/5.</text>
</comment>
<dbReference type="PANTHER" id="PTHR42894:SF1">
    <property type="entry name" value="N-(5'-PHOSPHORIBOSYL)ANTHRANILATE ISOMERASE"/>
    <property type="match status" value="1"/>
</dbReference>
<comment type="similarity">
    <text evidence="3 10">Belongs to the TrpF family.</text>
</comment>
<dbReference type="SUPFAM" id="SSF51366">
    <property type="entry name" value="Ribulose-phoshate binding barrel"/>
    <property type="match status" value="1"/>
</dbReference>
<dbReference type="Pfam" id="PF00697">
    <property type="entry name" value="PRAI"/>
    <property type="match status" value="1"/>
</dbReference>
<dbReference type="Proteomes" id="UP000010809">
    <property type="component" value="Chromosome"/>
</dbReference>
<comment type="catalytic activity">
    <reaction evidence="1 10">
        <text>N-(5-phospho-beta-D-ribosyl)anthranilate = 1-(2-carboxyphenylamino)-1-deoxy-D-ribulose 5-phosphate</text>
        <dbReference type="Rhea" id="RHEA:21540"/>
        <dbReference type="ChEBI" id="CHEBI:18277"/>
        <dbReference type="ChEBI" id="CHEBI:58613"/>
        <dbReference type="EC" id="5.3.1.24"/>
    </reaction>
</comment>
<dbReference type="RefSeq" id="WP_015258030.1">
    <property type="nucleotide sequence ID" value="NC_019902.2"/>
</dbReference>
<keyword evidence="8 10" id="KW-0057">Aromatic amino acid biosynthesis</keyword>
<evidence type="ECO:0000256" key="9">
    <source>
        <dbReference type="ARBA" id="ARBA00023235"/>
    </source>
</evidence>
<keyword evidence="6 10" id="KW-0028">Amino-acid biosynthesis</keyword>
<dbReference type="HAMAP" id="MF_00135">
    <property type="entry name" value="PRAI"/>
    <property type="match status" value="1"/>
</dbReference>
<dbReference type="GO" id="GO:0000162">
    <property type="term" value="P:L-tryptophan biosynthetic process"/>
    <property type="evidence" value="ECO:0007669"/>
    <property type="project" value="UniProtKB-UniRule"/>
</dbReference>
<evidence type="ECO:0000256" key="6">
    <source>
        <dbReference type="ARBA" id="ARBA00022605"/>
    </source>
</evidence>
<gene>
    <name evidence="12" type="primary">trpF [H]</name>
    <name evidence="10" type="synonym">trpF</name>
    <name evidence="12" type="ordered locus">TVNIR_1219</name>
</gene>
<evidence type="ECO:0000313" key="12">
    <source>
        <dbReference type="EMBL" id="AGA32893.1"/>
    </source>
</evidence>
<dbReference type="HOGENOM" id="CLU_076364_2_0_6"/>
<dbReference type="AlphaFoldDB" id="L0DV48"/>
<evidence type="ECO:0000259" key="11">
    <source>
        <dbReference type="Pfam" id="PF00697"/>
    </source>
</evidence>
<evidence type="ECO:0000256" key="8">
    <source>
        <dbReference type="ARBA" id="ARBA00023141"/>
    </source>
</evidence>
<dbReference type="InterPro" id="IPR013785">
    <property type="entry name" value="Aldolase_TIM"/>
</dbReference>
<feature type="domain" description="N-(5'phosphoribosyl) anthranilate isomerase (PRAI)" evidence="11">
    <location>
        <begin position="5"/>
        <end position="200"/>
    </location>
</feature>
<dbReference type="FunFam" id="3.20.20.70:FF:000075">
    <property type="entry name" value="Tryptophan biosynthesis protein TRP1"/>
    <property type="match status" value="1"/>
</dbReference>
<sequence length="214" mass="22870">MRYRIKICGLTDLSQALNAAASGADAIGLVFYSRSRRAVTLEQARAIVSVLPPFVASVALFVDPANADVEAVLKTVHPDFLQFHGDEPARFCESFGVPYLKAVAMAEHADPRPVMDAHPRARGFLLDSHGNGKIGGSGERFDWASIPAALERPWLLAGGLDAGNVGAALAQTDPYGVDVSSGVESAPGQKDAARVREFVQSVRQVERERNETGD</sequence>
<evidence type="ECO:0000256" key="7">
    <source>
        <dbReference type="ARBA" id="ARBA00022822"/>
    </source>
</evidence>
<dbReference type="InterPro" id="IPR001240">
    <property type="entry name" value="PRAI_dom"/>
</dbReference>
<protein>
    <recommendedName>
        <fullName evidence="5 10">N-(5'-phosphoribosyl)anthranilate isomerase</fullName>
        <shortName evidence="10">PRAI</shortName>
        <ecNumber evidence="4 10">5.3.1.24</ecNumber>
    </recommendedName>
</protein>
<reference evidence="12" key="1">
    <citation type="submission" date="2015-12" db="EMBL/GenBank/DDBJ databases">
        <authorList>
            <person name="Tikhonova T.V."/>
            <person name="Pavlov A.R."/>
            <person name="Beletsky A.V."/>
            <person name="Mardanov A.V."/>
            <person name="Sorokin D.Y."/>
            <person name="Ravin N.V."/>
            <person name="Popov V.O."/>
        </authorList>
    </citation>
    <scope>NUCLEOTIDE SEQUENCE</scope>
    <source>
        <strain evidence="12">DSM 14787</strain>
    </source>
</reference>
<proteinExistence type="inferred from homology"/>
<dbReference type="PANTHER" id="PTHR42894">
    <property type="entry name" value="N-(5'-PHOSPHORIBOSYL)ANTHRANILATE ISOMERASE"/>
    <property type="match status" value="1"/>
</dbReference>
<dbReference type="STRING" id="1255043.TVNIR_1219"/>
<evidence type="ECO:0000256" key="1">
    <source>
        <dbReference type="ARBA" id="ARBA00001164"/>
    </source>
</evidence>
<dbReference type="Gene3D" id="3.20.20.70">
    <property type="entry name" value="Aldolase class I"/>
    <property type="match status" value="1"/>
</dbReference>
<organism evidence="12 13">
    <name type="scientific">Thioalkalivibrio nitratireducens (strain DSM 14787 / UNIQEM 213 / ALEN2)</name>
    <dbReference type="NCBI Taxonomy" id="1255043"/>
    <lineage>
        <taxon>Bacteria</taxon>
        <taxon>Pseudomonadati</taxon>
        <taxon>Pseudomonadota</taxon>
        <taxon>Gammaproteobacteria</taxon>
        <taxon>Chromatiales</taxon>
        <taxon>Ectothiorhodospiraceae</taxon>
        <taxon>Thioalkalivibrio</taxon>
    </lineage>
</organism>
<dbReference type="UniPathway" id="UPA00035">
    <property type="reaction ID" value="UER00042"/>
</dbReference>
<dbReference type="EC" id="5.3.1.24" evidence="4 10"/>
<dbReference type="KEGG" id="tni:TVNIR_1219"/>
<dbReference type="OrthoDB" id="9796196at2"/>
<dbReference type="CDD" id="cd00405">
    <property type="entry name" value="PRAI"/>
    <property type="match status" value="1"/>
</dbReference>
<dbReference type="EMBL" id="CP003989">
    <property type="protein sequence ID" value="AGA32893.1"/>
    <property type="molecule type" value="Genomic_DNA"/>
</dbReference>
<evidence type="ECO:0000313" key="13">
    <source>
        <dbReference type="Proteomes" id="UP000010809"/>
    </source>
</evidence>
<dbReference type="InterPro" id="IPR044643">
    <property type="entry name" value="TrpF_fam"/>
</dbReference>
<evidence type="ECO:0000256" key="5">
    <source>
        <dbReference type="ARBA" id="ARBA00022272"/>
    </source>
</evidence>
<evidence type="ECO:0000256" key="3">
    <source>
        <dbReference type="ARBA" id="ARBA00007571"/>
    </source>
</evidence>
<accession>L0DV48</accession>
<evidence type="ECO:0000256" key="4">
    <source>
        <dbReference type="ARBA" id="ARBA00012572"/>
    </source>
</evidence>
<dbReference type="PATRIC" id="fig|1255043.3.peg.1232"/>
<keyword evidence="9 10" id="KW-0413">Isomerase</keyword>
<keyword evidence="13" id="KW-1185">Reference proteome</keyword>
<dbReference type="GO" id="GO:0004640">
    <property type="term" value="F:phosphoribosylanthranilate isomerase activity"/>
    <property type="evidence" value="ECO:0007669"/>
    <property type="project" value="UniProtKB-UniRule"/>
</dbReference>
<dbReference type="NCBIfam" id="NF002298">
    <property type="entry name" value="PRK01222.1-4"/>
    <property type="match status" value="1"/>
</dbReference>
<name>L0DV48_THIND</name>
<dbReference type="eggNOG" id="COG0135">
    <property type="taxonomic scope" value="Bacteria"/>
</dbReference>
<evidence type="ECO:0000256" key="10">
    <source>
        <dbReference type="HAMAP-Rule" id="MF_00135"/>
    </source>
</evidence>
<keyword evidence="7 10" id="KW-0822">Tryptophan biosynthesis</keyword>